<evidence type="ECO:0000313" key="3">
    <source>
        <dbReference type="Proteomes" id="UP000762676"/>
    </source>
</evidence>
<accession>A0AAV4IJU6</accession>
<gene>
    <name evidence="2" type="ORF">ElyMa_006622000</name>
</gene>
<sequence length="140" mass="16222">MPLSSSIFFFVPFVFLPPFPHSTPSSVFLLHLFTLVICLSSVSRPTPISNLKHGDLCGSQFTIIRNHLAQEQFEEPQTYFLLRYHGVTYFLLRYHGVANRHSPVLRSCTAWTMLIKSPYPLYESNHRIRFSLIKPAFPQH</sequence>
<organism evidence="2 3">
    <name type="scientific">Elysia marginata</name>
    <dbReference type="NCBI Taxonomy" id="1093978"/>
    <lineage>
        <taxon>Eukaryota</taxon>
        <taxon>Metazoa</taxon>
        <taxon>Spiralia</taxon>
        <taxon>Lophotrochozoa</taxon>
        <taxon>Mollusca</taxon>
        <taxon>Gastropoda</taxon>
        <taxon>Heterobranchia</taxon>
        <taxon>Euthyneura</taxon>
        <taxon>Panpulmonata</taxon>
        <taxon>Sacoglossa</taxon>
        <taxon>Placobranchoidea</taxon>
        <taxon>Plakobranchidae</taxon>
        <taxon>Elysia</taxon>
    </lineage>
</organism>
<protein>
    <recommendedName>
        <fullName evidence="4">Secreted protein</fullName>
    </recommendedName>
</protein>
<feature type="chain" id="PRO_5043652075" description="Secreted protein" evidence="1">
    <location>
        <begin position="39"/>
        <end position="140"/>
    </location>
</feature>
<keyword evidence="1" id="KW-0732">Signal</keyword>
<keyword evidence="3" id="KW-1185">Reference proteome</keyword>
<dbReference type="Proteomes" id="UP000762676">
    <property type="component" value="Unassembled WGS sequence"/>
</dbReference>
<dbReference type="AlphaFoldDB" id="A0AAV4IJU6"/>
<comment type="caution">
    <text evidence="2">The sequence shown here is derived from an EMBL/GenBank/DDBJ whole genome shotgun (WGS) entry which is preliminary data.</text>
</comment>
<evidence type="ECO:0008006" key="4">
    <source>
        <dbReference type="Google" id="ProtNLM"/>
    </source>
</evidence>
<evidence type="ECO:0000313" key="2">
    <source>
        <dbReference type="EMBL" id="GFS09457.1"/>
    </source>
</evidence>
<feature type="signal peptide" evidence="1">
    <location>
        <begin position="1"/>
        <end position="38"/>
    </location>
</feature>
<reference evidence="2 3" key="1">
    <citation type="journal article" date="2021" name="Elife">
        <title>Chloroplast acquisition without the gene transfer in kleptoplastic sea slugs, Plakobranchus ocellatus.</title>
        <authorList>
            <person name="Maeda T."/>
            <person name="Takahashi S."/>
            <person name="Yoshida T."/>
            <person name="Shimamura S."/>
            <person name="Takaki Y."/>
            <person name="Nagai Y."/>
            <person name="Toyoda A."/>
            <person name="Suzuki Y."/>
            <person name="Arimoto A."/>
            <person name="Ishii H."/>
            <person name="Satoh N."/>
            <person name="Nishiyama T."/>
            <person name="Hasebe M."/>
            <person name="Maruyama T."/>
            <person name="Minagawa J."/>
            <person name="Obokata J."/>
            <person name="Shigenobu S."/>
        </authorList>
    </citation>
    <scope>NUCLEOTIDE SEQUENCE [LARGE SCALE GENOMIC DNA]</scope>
</reference>
<dbReference type="EMBL" id="BMAT01013290">
    <property type="protein sequence ID" value="GFS09457.1"/>
    <property type="molecule type" value="Genomic_DNA"/>
</dbReference>
<name>A0AAV4IJU6_9GAST</name>
<evidence type="ECO:0000256" key="1">
    <source>
        <dbReference type="SAM" id="SignalP"/>
    </source>
</evidence>
<proteinExistence type="predicted"/>